<dbReference type="AlphaFoldDB" id="A0A8J6XSV8"/>
<dbReference type="Gene3D" id="3.40.720.10">
    <property type="entry name" value="Alkaline Phosphatase, subunit A"/>
    <property type="match status" value="1"/>
</dbReference>
<evidence type="ECO:0000313" key="1">
    <source>
        <dbReference type="EMBL" id="MBD2776901.1"/>
    </source>
</evidence>
<comment type="caution">
    <text evidence="1">The sequence shown here is derived from an EMBL/GenBank/DDBJ whole genome shotgun (WGS) entry which is preliminary data.</text>
</comment>
<dbReference type="InterPro" id="IPR002591">
    <property type="entry name" value="Phosphodiest/P_Trfase"/>
</dbReference>
<dbReference type="GO" id="GO:0016787">
    <property type="term" value="F:hydrolase activity"/>
    <property type="evidence" value="ECO:0007669"/>
    <property type="project" value="UniProtKB-ARBA"/>
</dbReference>
<keyword evidence="2" id="KW-1185">Reference proteome</keyword>
<protein>
    <submittedName>
        <fullName evidence="1">Alkaline phosphatase family protein</fullName>
    </submittedName>
</protein>
<dbReference type="EMBL" id="JACXAE010000099">
    <property type="protein sequence ID" value="MBD2776901.1"/>
    <property type="molecule type" value="Genomic_DNA"/>
</dbReference>
<sequence length="450" mass="49447">MGDIFTIAEETLIARQKLPPSLGFDKVRPSYDGLGLANIAALVLSWLCPETLNLGEPKALLPFNPELLAIPTVTDAWRNWLNQAPINHVVMLIVDALGYDQLRTLIDEGDVPGLASACVSPQAFFMPATSVFPTTTVTALTSAATAHAPAQHGIMGTKVYFREVGSVVNILGFRPAIAPTNSPYLDTQLNPDTLLPVPNLYHLLEQAGIDVEIVNFYQYKHSSISRFTSVGSQAGTDGYISYLTPADGFAQLRERLQKRSSYKSFTYLYVPNVDSAAHRFGPLSSCYRAEVAALDFSLQRELLRPLAGRSDTILLIVADHGQRYIDPEKILWLGEHPTLTQSLFVPPQAGVSSARFLHLINHAEAAVVDYVQKHLAEFLVVSKAEAIELGLFGLPEQPTAVESVHRIGDLILMPRHDWACFYGNRHSTSIGIHGGLSRAEMLIPFLAYRF</sequence>
<evidence type="ECO:0000313" key="2">
    <source>
        <dbReference type="Proteomes" id="UP000629098"/>
    </source>
</evidence>
<name>A0A8J6XSV8_9CYAN</name>
<gene>
    <name evidence="1" type="ORF">ICL16_33840</name>
</gene>
<dbReference type="RefSeq" id="WP_190835972.1">
    <property type="nucleotide sequence ID" value="NZ_CAWPPI010000099.1"/>
</dbReference>
<organism evidence="1 2">
    <name type="scientific">Iningainema tapete BLCC-T55</name>
    <dbReference type="NCBI Taxonomy" id="2748662"/>
    <lineage>
        <taxon>Bacteria</taxon>
        <taxon>Bacillati</taxon>
        <taxon>Cyanobacteriota</taxon>
        <taxon>Cyanophyceae</taxon>
        <taxon>Nostocales</taxon>
        <taxon>Scytonemataceae</taxon>
        <taxon>Iningainema tapete</taxon>
    </lineage>
</organism>
<dbReference type="PANTHER" id="PTHR10151:SF120">
    <property type="entry name" value="BIS(5'-ADENOSYL)-TRIPHOSPHATASE"/>
    <property type="match status" value="1"/>
</dbReference>
<dbReference type="SUPFAM" id="SSF53649">
    <property type="entry name" value="Alkaline phosphatase-like"/>
    <property type="match status" value="1"/>
</dbReference>
<dbReference type="Proteomes" id="UP000629098">
    <property type="component" value="Unassembled WGS sequence"/>
</dbReference>
<dbReference type="Pfam" id="PF01663">
    <property type="entry name" value="Phosphodiest"/>
    <property type="match status" value="1"/>
</dbReference>
<accession>A0A8J6XSV8</accession>
<dbReference type="InterPro" id="IPR017850">
    <property type="entry name" value="Alkaline_phosphatase_core_sf"/>
</dbReference>
<proteinExistence type="predicted"/>
<dbReference type="PANTHER" id="PTHR10151">
    <property type="entry name" value="ECTONUCLEOTIDE PYROPHOSPHATASE/PHOSPHODIESTERASE"/>
    <property type="match status" value="1"/>
</dbReference>
<reference evidence="1" key="1">
    <citation type="submission" date="2020-09" db="EMBL/GenBank/DDBJ databases">
        <title>Iningainema tapete sp. nov. (Scytonemataceae, Cyanobacteria) from greenhouses in central Florida (USA) produces two types of nodularin with biosynthetic potential for microcystin-LR and anabaenopeptins.</title>
        <authorList>
            <person name="Berthold D.E."/>
            <person name="Lefler F.W."/>
            <person name="Huang I.-S."/>
            <person name="Abdulla H."/>
            <person name="Zimba P.V."/>
            <person name="Laughinghouse H.D. IV."/>
        </authorList>
    </citation>
    <scope>NUCLEOTIDE SEQUENCE</scope>
    <source>
        <strain evidence="1">BLCCT55</strain>
    </source>
</reference>